<feature type="compositionally biased region" description="Basic and acidic residues" evidence="1">
    <location>
        <begin position="448"/>
        <end position="473"/>
    </location>
</feature>
<dbReference type="PANTHER" id="PTHR32060:SF22">
    <property type="entry name" value="CARBOXYL-TERMINAL-PROCESSING PEPTIDASE 3, CHLOROPLASTIC"/>
    <property type="match status" value="1"/>
</dbReference>
<dbReference type="Gene3D" id="2.30.42.10">
    <property type="match status" value="3"/>
</dbReference>
<dbReference type="Proteomes" id="UP000011087">
    <property type="component" value="Unassembled WGS sequence"/>
</dbReference>
<reference evidence="5" key="2">
    <citation type="submission" date="2012-11" db="EMBL/GenBank/DDBJ databases">
        <authorList>
            <person name="Kuo A."/>
            <person name="Curtis B.A."/>
            <person name="Tanifuji G."/>
            <person name="Burki F."/>
            <person name="Gruber A."/>
            <person name="Irimia M."/>
            <person name="Maruyama S."/>
            <person name="Arias M.C."/>
            <person name="Ball S.G."/>
            <person name="Gile G.H."/>
            <person name="Hirakawa Y."/>
            <person name="Hopkins J.F."/>
            <person name="Rensing S.A."/>
            <person name="Schmutz J."/>
            <person name="Symeonidi A."/>
            <person name="Elias M."/>
            <person name="Eveleigh R.J."/>
            <person name="Herman E.K."/>
            <person name="Klute M.J."/>
            <person name="Nakayama T."/>
            <person name="Obornik M."/>
            <person name="Reyes-Prieto A."/>
            <person name="Armbrust E.V."/>
            <person name="Aves S.J."/>
            <person name="Beiko R.G."/>
            <person name="Coutinho P."/>
            <person name="Dacks J.B."/>
            <person name="Durnford D.G."/>
            <person name="Fast N.M."/>
            <person name="Green B.R."/>
            <person name="Grisdale C."/>
            <person name="Hempe F."/>
            <person name="Henrissat B."/>
            <person name="Hoppner M.P."/>
            <person name="Ishida K.-I."/>
            <person name="Kim E."/>
            <person name="Koreny L."/>
            <person name="Kroth P.G."/>
            <person name="Liu Y."/>
            <person name="Malik S.-B."/>
            <person name="Maier U.G."/>
            <person name="McRose D."/>
            <person name="Mock T."/>
            <person name="Neilson J.A."/>
            <person name="Onodera N.T."/>
            <person name="Poole A.M."/>
            <person name="Pritham E.J."/>
            <person name="Richards T.A."/>
            <person name="Rocap G."/>
            <person name="Roy S.W."/>
            <person name="Sarai C."/>
            <person name="Schaack S."/>
            <person name="Shirato S."/>
            <person name="Slamovits C.H."/>
            <person name="Spencer D.F."/>
            <person name="Suzuki S."/>
            <person name="Worden A.Z."/>
            <person name="Zauner S."/>
            <person name="Barry K."/>
            <person name="Bell C."/>
            <person name="Bharti A.K."/>
            <person name="Crow J.A."/>
            <person name="Grimwood J."/>
            <person name="Kramer R."/>
            <person name="Lindquist E."/>
            <person name="Lucas S."/>
            <person name="Salamov A."/>
            <person name="McFadden G.I."/>
            <person name="Lane C.E."/>
            <person name="Keeling P.J."/>
            <person name="Gray M.W."/>
            <person name="Grigoriev I.V."/>
            <person name="Archibald J.M."/>
        </authorList>
    </citation>
    <scope>NUCLEOTIDE SEQUENCE</scope>
    <source>
        <strain evidence="5">CCMP2712</strain>
    </source>
</reference>
<name>L1JY30_GUITC</name>
<dbReference type="OrthoDB" id="6022711at2759"/>
<accession>L1JY30</accession>
<dbReference type="GO" id="GO:0004175">
    <property type="term" value="F:endopeptidase activity"/>
    <property type="evidence" value="ECO:0007669"/>
    <property type="project" value="TreeGrafter"/>
</dbReference>
<dbReference type="PaxDb" id="55529-EKX53481"/>
<dbReference type="HOGENOM" id="CLU_459645_0_0_1"/>
<dbReference type="RefSeq" id="XP_005840461.1">
    <property type="nucleotide sequence ID" value="XM_005840404.1"/>
</dbReference>
<dbReference type="InterPro" id="IPR001478">
    <property type="entry name" value="PDZ"/>
</dbReference>
<sequence length="594" mass="65158">MKNGKNLGILLDQNRAIKGLVPGGSAHACGKLLVGDELIRVDGRGVGGMTVSEVTELITKGIEQEPVMKSFKPVGAMSPSVAQQRSGKPCGIGLTILDDPPHLVTYIHPNGPAARSHAIREGDCLVAIDQALVADLPVSEIVKFVVGEEGSSVELWLERVSSGCVSYKHHEKAEEIRQELKKLESLRKDGVLDSKAYNSGVERGCYSVRIVRGMEYSGSMELPPDQQSSAISEVVLEFYRKSSDREISVVLPRPVREQSPAEDAASEGSDRPAAASAREGKLSRENSQGEEQDESHESSRNGQDWREEERNNRMISQFSKEVEVVAFVNSGKQLGLVFDQLAQGSKSKKITIKAFDSEGTASRASCIHVGDELMAVDGANIQQEDLEVVCSKILQPTSKHVELVLARPVRQNLLYRYAVLLPRPSQTADMPCSCAFCEQFRGDLNVPEDTKNKQVDLEPAAKSKEDKEQKRQEPSVSSELVLGCEVRKRQIGDLMLGGLISLFSPSKPSRASHASSSAEAEKKLESSSQLSPRRIAALEAAEKLPQLLARKDVCLGCLFFSDDTDTYLFDSRWRTVIDEDDKSDSQWLFESEDS</sequence>
<dbReference type="CDD" id="cd00136">
    <property type="entry name" value="PDZ_canonical"/>
    <property type="match status" value="2"/>
</dbReference>
<evidence type="ECO:0000313" key="5">
    <source>
        <dbReference type="Proteomes" id="UP000011087"/>
    </source>
</evidence>
<gene>
    <name evidence="3" type="ORF">GUITHDRAFT_133186</name>
</gene>
<dbReference type="GO" id="GO:0007165">
    <property type="term" value="P:signal transduction"/>
    <property type="evidence" value="ECO:0007669"/>
    <property type="project" value="TreeGrafter"/>
</dbReference>
<organism evidence="3">
    <name type="scientific">Guillardia theta (strain CCMP2712)</name>
    <name type="common">Cryptophyte</name>
    <dbReference type="NCBI Taxonomy" id="905079"/>
    <lineage>
        <taxon>Eukaryota</taxon>
        <taxon>Cryptophyceae</taxon>
        <taxon>Pyrenomonadales</taxon>
        <taxon>Geminigeraceae</taxon>
        <taxon>Guillardia</taxon>
    </lineage>
</organism>
<evidence type="ECO:0000259" key="2">
    <source>
        <dbReference type="PROSITE" id="PS50106"/>
    </source>
</evidence>
<dbReference type="InterPro" id="IPR036034">
    <property type="entry name" value="PDZ_sf"/>
</dbReference>
<feature type="region of interest" description="Disordered" evidence="1">
    <location>
        <begin position="448"/>
        <end position="474"/>
    </location>
</feature>
<feature type="region of interest" description="Disordered" evidence="1">
    <location>
        <begin position="250"/>
        <end position="309"/>
    </location>
</feature>
<proteinExistence type="predicted"/>
<dbReference type="SMART" id="SM00228">
    <property type="entry name" value="PDZ"/>
    <property type="match status" value="3"/>
</dbReference>
<protein>
    <recommendedName>
        <fullName evidence="2">PDZ domain-containing protein</fullName>
    </recommendedName>
</protein>
<dbReference type="SUPFAM" id="SSF50156">
    <property type="entry name" value="PDZ domain-like"/>
    <property type="match status" value="3"/>
</dbReference>
<feature type="domain" description="PDZ" evidence="2">
    <location>
        <begin position="80"/>
        <end position="145"/>
    </location>
</feature>
<evidence type="ECO:0000313" key="4">
    <source>
        <dbReference type="EnsemblProtists" id="EKX53481"/>
    </source>
</evidence>
<dbReference type="STRING" id="905079.L1JY30"/>
<dbReference type="PANTHER" id="PTHR32060">
    <property type="entry name" value="TAIL-SPECIFIC PROTEASE"/>
    <property type="match status" value="1"/>
</dbReference>
<feature type="domain" description="PDZ" evidence="2">
    <location>
        <begin position="1"/>
        <end position="58"/>
    </location>
</feature>
<dbReference type="EMBL" id="JH992970">
    <property type="protein sequence ID" value="EKX53481.1"/>
    <property type="molecule type" value="Genomic_DNA"/>
</dbReference>
<evidence type="ECO:0000256" key="1">
    <source>
        <dbReference type="SAM" id="MobiDB-lite"/>
    </source>
</evidence>
<dbReference type="PROSITE" id="PS50106">
    <property type="entry name" value="PDZ"/>
    <property type="match status" value="3"/>
</dbReference>
<dbReference type="EnsemblProtists" id="EKX53481">
    <property type="protein sequence ID" value="EKX53481"/>
    <property type="gene ID" value="GUITHDRAFT_133186"/>
</dbReference>
<reference evidence="3 5" key="1">
    <citation type="journal article" date="2012" name="Nature">
        <title>Algal genomes reveal evolutionary mosaicism and the fate of nucleomorphs.</title>
        <authorList>
            <consortium name="DOE Joint Genome Institute"/>
            <person name="Curtis B.A."/>
            <person name="Tanifuji G."/>
            <person name="Burki F."/>
            <person name="Gruber A."/>
            <person name="Irimia M."/>
            <person name="Maruyama S."/>
            <person name="Arias M.C."/>
            <person name="Ball S.G."/>
            <person name="Gile G.H."/>
            <person name="Hirakawa Y."/>
            <person name="Hopkins J.F."/>
            <person name="Kuo A."/>
            <person name="Rensing S.A."/>
            <person name="Schmutz J."/>
            <person name="Symeonidi A."/>
            <person name="Elias M."/>
            <person name="Eveleigh R.J."/>
            <person name="Herman E.K."/>
            <person name="Klute M.J."/>
            <person name="Nakayama T."/>
            <person name="Obornik M."/>
            <person name="Reyes-Prieto A."/>
            <person name="Armbrust E.V."/>
            <person name="Aves S.J."/>
            <person name="Beiko R.G."/>
            <person name="Coutinho P."/>
            <person name="Dacks J.B."/>
            <person name="Durnford D.G."/>
            <person name="Fast N.M."/>
            <person name="Green B.R."/>
            <person name="Grisdale C.J."/>
            <person name="Hempel F."/>
            <person name="Henrissat B."/>
            <person name="Hoppner M.P."/>
            <person name="Ishida K."/>
            <person name="Kim E."/>
            <person name="Koreny L."/>
            <person name="Kroth P.G."/>
            <person name="Liu Y."/>
            <person name="Malik S.B."/>
            <person name="Maier U.G."/>
            <person name="McRose D."/>
            <person name="Mock T."/>
            <person name="Neilson J.A."/>
            <person name="Onodera N.T."/>
            <person name="Poole A.M."/>
            <person name="Pritham E.J."/>
            <person name="Richards T.A."/>
            <person name="Rocap G."/>
            <person name="Roy S.W."/>
            <person name="Sarai C."/>
            <person name="Schaack S."/>
            <person name="Shirato S."/>
            <person name="Slamovits C.H."/>
            <person name="Spencer D.F."/>
            <person name="Suzuki S."/>
            <person name="Worden A.Z."/>
            <person name="Zauner S."/>
            <person name="Barry K."/>
            <person name="Bell C."/>
            <person name="Bharti A.K."/>
            <person name="Crow J.A."/>
            <person name="Grimwood J."/>
            <person name="Kramer R."/>
            <person name="Lindquist E."/>
            <person name="Lucas S."/>
            <person name="Salamov A."/>
            <person name="McFadden G.I."/>
            <person name="Lane C.E."/>
            <person name="Keeling P.J."/>
            <person name="Gray M.W."/>
            <person name="Grigoriev I.V."/>
            <person name="Archibald J.M."/>
        </authorList>
    </citation>
    <scope>NUCLEOTIDE SEQUENCE</scope>
    <source>
        <strain evidence="3 5">CCMP2712</strain>
    </source>
</reference>
<dbReference type="Pfam" id="PF00595">
    <property type="entry name" value="PDZ"/>
    <property type="match status" value="2"/>
</dbReference>
<dbReference type="AlphaFoldDB" id="L1JY30"/>
<feature type="domain" description="PDZ" evidence="2">
    <location>
        <begin position="321"/>
        <end position="409"/>
    </location>
</feature>
<keyword evidence="5" id="KW-1185">Reference proteome</keyword>
<evidence type="ECO:0000313" key="3">
    <source>
        <dbReference type="EMBL" id="EKX53481.1"/>
    </source>
</evidence>
<feature type="compositionally biased region" description="Basic and acidic residues" evidence="1">
    <location>
        <begin position="295"/>
        <end position="309"/>
    </location>
</feature>
<dbReference type="KEGG" id="gtt:GUITHDRAFT_133186"/>
<reference evidence="4" key="3">
    <citation type="submission" date="2016-03" db="UniProtKB">
        <authorList>
            <consortium name="EnsemblProtists"/>
        </authorList>
    </citation>
    <scope>IDENTIFICATION</scope>
</reference>
<dbReference type="GeneID" id="17309861"/>